<comment type="caution">
    <text evidence="5">The sequence shown here is derived from an EMBL/GenBank/DDBJ whole genome shotgun (WGS) entry which is preliminary data.</text>
</comment>
<evidence type="ECO:0000313" key="5">
    <source>
        <dbReference type="EMBL" id="RST77004.1"/>
    </source>
</evidence>
<organism evidence="5 6">
    <name type="scientific">Siminovitchia acidinfaciens</name>
    <dbReference type="NCBI Taxonomy" id="2321395"/>
    <lineage>
        <taxon>Bacteria</taxon>
        <taxon>Bacillati</taxon>
        <taxon>Bacillota</taxon>
        <taxon>Bacilli</taxon>
        <taxon>Bacillales</taxon>
        <taxon>Bacillaceae</taxon>
        <taxon>Siminovitchia</taxon>
    </lineage>
</organism>
<keyword evidence="6" id="KW-1185">Reference proteome</keyword>
<dbReference type="Proteomes" id="UP000287156">
    <property type="component" value="Unassembled WGS sequence"/>
</dbReference>
<dbReference type="RefSeq" id="WP_126046584.1">
    <property type="nucleotide sequence ID" value="NZ_QYTV02000001.1"/>
</dbReference>
<dbReference type="PROSITE" id="PS50977">
    <property type="entry name" value="HTH_TETR_2"/>
    <property type="match status" value="1"/>
</dbReference>
<keyword evidence="1" id="KW-0678">Repressor</keyword>
<keyword evidence="2 3" id="KW-0238">DNA-binding</keyword>
<evidence type="ECO:0000256" key="2">
    <source>
        <dbReference type="ARBA" id="ARBA00023125"/>
    </source>
</evidence>
<feature type="DNA-binding region" description="H-T-H motif" evidence="3">
    <location>
        <begin position="33"/>
        <end position="52"/>
    </location>
</feature>
<feature type="domain" description="HTH tetR-type" evidence="4">
    <location>
        <begin position="10"/>
        <end position="70"/>
    </location>
</feature>
<dbReference type="InterPro" id="IPR050624">
    <property type="entry name" value="HTH-type_Tx_Regulator"/>
</dbReference>
<evidence type="ECO:0000256" key="1">
    <source>
        <dbReference type="ARBA" id="ARBA00022491"/>
    </source>
</evidence>
<evidence type="ECO:0000259" key="4">
    <source>
        <dbReference type="PROSITE" id="PS50977"/>
    </source>
</evidence>
<dbReference type="GO" id="GO:0003677">
    <property type="term" value="F:DNA binding"/>
    <property type="evidence" value="ECO:0007669"/>
    <property type="project" value="UniProtKB-UniRule"/>
</dbReference>
<dbReference type="EMBL" id="QYTV02000001">
    <property type="protein sequence ID" value="RST77004.1"/>
    <property type="molecule type" value="Genomic_DNA"/>
</dbReference>
<dbReference type="PANTHER" id="PTHR43479:SF11">
    <property type="entry name" value="ACREF_ENVCD OPERON REPRESSOR-RELATED"/>
    <property type="match status" value="1"/>
</dbReference>
<sequence length="210" mass="24575">MVSKQESRSEQTKKEILLAAEKLFSKKGFDTVTIREIAKEAGCSHTTIYLYFKDKMALLHQLSMPPLQELKKQIEDVLFRDALSAEDNIRKISRKFIQFCLQNRNMYTLLFVTEATRVDEEEPDLEINKLRIELFGFLKKALQECLRIHDDDLLLAYTRIYFFTLHGIIGTYTQSKEPLDELMKRLESTFDDAVEVLLLGFKQKLKRGVK</sequence>
<dbReference type="OrthoDB" id="9815924at2"/>
<evidence type="ECO:0000256" key="3">
    <source>
        <dbReference type="PROSITE-ProRule" id="PRU00335"/>
    </source>
</evidence>
<dbReference type="PANTHER" id="PTHR43479">
    <property type="entry name" value="ACREF/ENVCD OPERON REPRESSOR-RELATED"/>
    <property type="match status" value="1"/>
</dbReference>
<gene>
    <name evidence="5" type="ORF">D4T97_000430</name>
</gene>
<dbReference type="InterPro" id="IPR009057">
    <property type="entry name" value="Homeodomain-like_sf"/>
</dbReference>
<accession>A0A429Y6Q3</accession>
<dbReference type="AlphaFoldDB" id="A0A429Y6Q3"/>
<evidence type="ECO:0000313" key="6">
    <source>
        <dbReference type="Proteomes" id="UP000287156"/>
    </source>
</evidence>
<name>A0A429Y6Q3_9BACI</name>
<proteinExistence type="predicted"/>
<dbReference type="InterPro" id="IPR001647">
    <property type="entry name" value="HTH_TetR"/>
</dbReference>
<dbReference type="Gene3D" id="1.10.357.10">
    <property type="entry name" value="Tetracycline Repressor, domain 2"/>
    <property type="match status" value="1"/>
</dbReference>
<dbReference type="Pfam" id="PF00440">
    <property type="entry name" value="TetR_N"/>
    <property type="match status" value="1"/>
</dbReference>
<reference evidence="5" key="1">
    <citation type="submission" date="2018-12" db="EMBL/GenBank/DDBJ databases">
        <authorList>
            <person name="Sun L."/>
            <person name="Chen Z."/>
        </authorList>
    </citation>
    <scope>NUCLEOTIDE SEQUENCE [LARGE SCALE GENOMIC DNA]</scope>
    <source>
        <strain evidence="5">3-2-2</strain>
    </source>
</reference>
<protein>
    <submittedName>
        <fullName evidence="5">TetR/AcrR family transcriptional regulator</fullName>
    </submittedName>
</protein>
<dbReference type="SUPFAM" id="SSF46689">
    <property type="entry name" value="Homeodomain-like"/>
    <property type="match status" value="1"/>
</dbReference>
<dbReference type="PRINTS" id="PR00455">
    <property type="entry name" value="HTHTETR"/>
</dbReference>